<evidence type="ECO:0000313" key="3">
    <source>
        <dbReference type="EMBL" id="MBV0903119.1"/>
    </source>
</evidence>
<dbReference type="EMBL" id="JAHQXE010000005">
    <property type="protein sequence ID" value="MBV0903119.1"/>
    <property type="molecule type" value="Genomic_DNA"/>
</dbReference>
<dbReference type="PANTHER" id="PTHR34203">
    <property type="entry name" value="METHYLTRANSFERASE, FKBM FAMILY PROTEIN"/>
    <property type="match status" value="1"/>
</dbReference>
<accession>A0AA41G446</accession>
<reference evidence="3" key="1">
    <citation type="submission" date="2021-06" db="EMBL/GenBank/DDBJ databases">
        <title>New haloarchaea isolates fom saline soil.</title>
        <authorList>
            <person name="Duran-Viseras A."/>
            <person name="Sanchez-Porro C.S."/>
            <person name="Ventosa A."/>
        </authorList>
    </citation>
    <scope>NUCLEOTIDE SEQUENCE</scope>
    <source>
        <strain evidence="3">JCM 18369</strain>
    </source>
</reference>
<keyword evidence="4" id="KW-1185">Reference proteome</keyword>
<dbReference type="Gene3D" id="3.40.50.150">
    <property type="entry name" value="Vaccinia Virus protein VP39"/>
    <property type="match status" value="1"/>
</dbReference>
<comment type="caution">
    <text evidence="3">The sequence shown here is derived from an EMBL/GenBank/DDBJ whole genome shotgun (WGS) entry which is preliminary data.</text>
</comment>
<dbReference type="AlphaFoldDB" id="A0AA41G446"/>
<proteinExistence type="predicted"/>
<dbReference type="RefSeq" id="WP_162413866.1">
    <property type="nucleotide sequence ID" value="NZ_JAHQXE010000005.1"/>
</dbReference>
<evidence type="ECO:0000256" key="1">
    <source>
        <dbReference type="SAM" id="MobiDB-lite"/>
    </source>
</evidence>
<dbReference type="InterPro" id="IPR052514">
    <property type="entry name" value="SAM-dependent_MTase"/>
</dbReference>
<sequence length="264" mass="29167">MRNRIATSPLWDAAAWLGIDETLSGWYWAGKLCNEQYWRRKTVSGVSASFRTTTRAEYLRVETLTDEEPVLRAFLDSLEPDDIVYDVGANTGLFACFAARTLGTGAVVGFEPEPTNCGRAEENLTRNADDATFEMAEIGLSDTDGEAELRINGGLGKGTHRLSGRESGRRTSVSTHRAETLIGADEIPAPDAVKIDVEGAECRVLEGFGKYLSDVRTVVCEVHVDKIREFDDSPAMIERRFEQAGFETEVLMERGMDYHVLATS</sequence>
<evidence type="ECO:0000259" key="2">
    <source>
        <dbReference type="Pfam" id="PF05050"/>
    </source>
</evidence>
<dbReference type="InterPro" id="IPR006342">
    <property type="entry name" value="FkbM_mtfrase"/>
</dbReference>
<dbReference type="NCBIfam" id="TIGR01444">
    <property type="entry name" value="fkbM_fam"/>
    <property type="match status" value="1"/>
</dbReference>
<feature type="region of interest" description="Disordered" evidence="1">
    <location>
        <begin position="152"/>
        <end position="177"/>
    </location>
</feature>
<dbReference type="GO" id="GO:0032259">
    <property type="term" value="P:methylation"/>
    <property type="evidence" value="ECO:0007669"/>
    <property type="project" value="UniProtKB-KW"/>
</dbReference>
<dbReference type="PANTHER" id="PTHR34203:SF15">
    <property type="entry name" value="SLL1173 PROTEIN"/>
    <property type="match status" value="1"/>
</dbReference>
<dbReference type="GO" id="GO:0008168">
    <property type="term" value="F:methyltransferase activity"/>
    <property type="evidence" value="ECO:0007669"/>
    <property type="project" value="UniProtKB-KW"/>
</dbReference>
<protein>
    <submittedName>
        <fullName evidence="3">FkbM family methyltransferase</fullName>
    </submittedName>
</protein>
<evidence type="ECO:0000313" key="4">
    <source>
        <dbReference type="Proteomes" id="UP001166304"/>
    </source>
</evidence>
<keyword evidence="3" id="KW-0808">Transferase</keyword>
<organism evidence="3 4">
    <name type="scientific">Haloarcula salina</name>
    <dbReference type="NCBI Taxonomy" id="1429914"/>
    <lineage>
        <taxon>Archaea</taxon>
        <taxon>Methanobacteriati</taxon>
        <taxon>Methanobacteriota</taxon>
        <taxon>Stenosarchaea group</taxon>
        <taxon>Halobacteria</taxon>
        <taxon>Halobacteriales</taxon>
        <taxon>Haloarculaceae</taxon>
        <taxon>Haloarcula</taxon>
    </lineage>
</organism>
<dbReference type="Pfam" id="PF05050">
    <property type="entry name" value="Methyltransf_21"/>
    <property type="match status" value="1"/>
</dbReference>
<dbReference type="SUPFAM" id="SSF53335">
    <property type="entry name" value="S-adenosyl-L-methionine-dependent methyltransferases"/>
    <property type="match status" value="1"/>
</dbReference>
<dbReference type="InterPro" id="IPR029063">
    <property type="entry name" value="SAM-dependent_MTases_sf"/>
</dbReference>
<dbReference type="Proteomes" id="UP001166304">
    <property type="component" value="Unassembled WGS sequence"/>
</dbReference>
<feature type="domain" description="Methyltransferase FkbM" evidence="2">
    <location>
        <begin position="86"/>
        <end position="247"/>
    </location>
</feature>
<gene>
    <name evidence="3" type="ORF">KTS37_15100</name>
</gene>
<name>A0AA41G446_9EURY</name>
<keyword evidence="3" id="KW-0489">Methyltransferase</keyword>